<dbReference type="EMBL" id="SDWY01000002">
    <property type="protein sequence ID" value="MDN6900015.1"/>
    <property type="molecule type" value="Genomic_DNA"/>
</dbReference>
<dbReference type="Gene3D" id="3.40.50.620">
    <property type="entry name" value="HUPs"/>
    <property type="match status" value="1"/>
</dbReference>
<reference evidence="12" key="3">
    <citation type="submission" date="2020-01" db="EMBL/GenBank/DDBJ databases">
        <authorList>
            <person name="Cousin F.J."/>
            <person name="Le Guellec R."/>
            <person name="Cretenet M."/>
        </authorList>
    </citation>
    <scope>NUCLEOTIDE SEQUENCE</scope>
    <source>
        <strain evidence="12">UCMA 15228</strain>
    </source>
</reference>
<dbReference type="GO" id="GO:0005829">
    <property type="term" value="C:cytosol"/>
    <property type="evidence" value="ECO:0007669"/>
    <property type="project" value="TreeGrafter"/>
</dbReference>
<reference evidence="12 13" key="1">
    <citation type="journal article" date="2019" name="Syst. Appl. Microbiol.">
        <title>Oenococcus sicerae sp. nov., isolated from French cider.</title>
        <authorList>
            <person name="Cousin F.J."/>
            <person name="Le Guellec R."/>
            <person name="Chagnot C."/>
            <person name="Goux D."/>
            <person name="Dalmasso M."/>
            <person name="Laplace J.M."/>
            <person name="Cretenet M."/>
        </authorList>
    </citation>
    <scope>NUCLEOTIDE SEQUENCE [LARGE SCALE GENOMIC DNA]</scope>
    <source>
        <strain evidence="12 13">UCMA 15228</strain>
    </source>
</reference>
<dbReference type="GO" id="GO:0004831">
    <property type="term" value="F:tyrosine-tRNA ligase activity"/>
    <property type="evidence" value="ECO:0007669"/>
    <property type="project" value="UniProtKB-UniRule"/>
</dbReference>
<evidence type="ECO:0000256" key="6">
    <source>
        <dbReference type="ARBA" id="ARBA00023146"/>
    </source>
</evidence>
<organism evidence="11 14">
    <name type="scientific">Oenococcus sicerae</name>
    <dbReference type="NCBI Taxonomy" id="2203724"/>
    <lineage>
        <taxon>Bacteria</taxon>
        <taxon>Bacillati</taxon>
        <taxon>Bacillota</taxon>
        <taxon>Bacilli</taxon>
        <taxon>Lactobacillales</taxon>
        <taxon>Lactobacillaceae</taxon>
        <taxon>Oenococcus</taxon>
    </lineage>
</organism>
<keyword evidence="5 8" id="KW-0648">Protein biosynthesis</keyword>
<dbReference type="HAMAP" id="MF_02006">
    <property type="entry name" value="Tyr_tRNA_synth_type1"/>
    <property type="match status" value="1"/>
</dbReference>
<dbReference type="InterPro" id="IPR054608">
    <property type="entry name" value="SYY-like_C"/>
</dbReference>
<protein>
    <recommendedName>
        <fullName evidence="8">Tyrosine--tRNA ligase</fullName>
        <ecNumber evidence="8">6.1.1.1</ecNumber>
    </recommendedName>
    <alternativeName>
        <fullName evidence="8">Tyrosyl-tRNA synthetase</fullName>
        <shortName evidence="8">TyrRS</shortName>
    </alternativeName>
</protein>
<sequence>MNIIDDLKWRGSINQTTDETGLTHLLQQKKISLYVGVDPTAQSIHIGNLIPLTILKRFQNDGHRPVIVIGGGTGMIGDPSGKAAERQLLPPDVFDENVKRITKQLTRLFGKDGFEIVNNYDWLSKLNLISFLRDFGKLFPINVMLKRDVVASRLEAGISFTEFTYQILQAIDFYTLFNEKNVQLQVGGGDQYGNISSGVELIHKLLGPQAQAFGLTVPLLLKSDGTKFGKSAGGAIWLDPEFLSPYEFYQFFYNQADDDVIKLLKIFTFLSHEEIENLAEKVRIEPGKREAQTRLAQEVTKFVHGQAAVDEAEKISQILFSGDVQQLTSTQVAAAFSAVPSIKITTEKIAVVDLLSQDDLIEKSKRQAREDLKNGAITVNGQKVTEVEKIIDPADKFDGKFVIIRRGKKKYFLAKVQ</sequence>
<evidence type="ECO:0000313" key="14">
    <source>
        <dbReference type="Proteomes" id="UP001167919"/>
    </source>
</evidence>
<feature type="domain" description="Tyrosine--tRNA ligase SYY-like C-terminal" evidence="10">
    <location>
        <begin position="332"/>
        <end position="413"/>
    </location>
</feature>
<feature type="binding site" evidence="8">
    <location>
        <position position="169"/>
    </location>
    <ligand>
        <name>L-tyrosine</name>
        <dbReference type="ChEBI" id="CHEBI:58315"/>
    </ligand>
</feature>
<dbReference type="GO" id="GO:0003723">
    <property type="term" value="F:RNA binding"/>
    <property type="evidence" value="ECO:0007669"/>
    <property type="project" value="UniProtKB-KW"/>
</dbReference>
<dbReference type="PRINTS" id="PR01040">
    <property type="entry name" value="TRNASYNTHTYR"/>
</dbReference>
<name>A0AAJ1RBU1_9LACO</name>
<dbReference type="InterPro" id="IPR001412">
    <property type="entry name" value="aa-tRNA-synth_I_CS"/>
</dbReference>
<dbReference type="AlphaFoldDB" id="A0AAJ1RBU1"/>
<evidence type="ECO:0000256" key="2">
    <source>
        <dbReference type="ARBA" id="ARBA00022741"/>
    </source>
</evidence>
<dbReference type="Proteomes" id="UP001167919">
    <property type="component" value="Unassembled WGS sequence"/>
</dbReference>
<dbReference type="InterPro" id="IPR036986">
    <property type="entry name" value="S4_RNA-bd_sf"/>
</dbReference>
<keyword evidence="1 8" id="KW-0436">Ligase</keyword>
<keyword evidence="2 8" id="KW-0547">Nucleotide-binding</keyword>
<dbReference type="PANTHER" id="PTHR11766:SF0">
    <property type="entry name" value="TYROSINE--TRNA LIGASE, MITOCHONDRIAL"/>
    <property type="match status" value="1"/>
</dbReference>
<dbReference type="EMBL" id="CP029684">
    <property type="protein sequence ID" value="QAS69625.1"/>
    <property type="molecule type" value="Genomic_DNA"/>
</dbReference>
<proteinExistence type="inferred from homology"/>
<evidence type="ECO:0000256" key="9">
    <source>
        <dbReference type="PROSITE-ProRule" id="PRU00182"/>
    </source>
</evidence>
<feature type="short sequence motif" description="'KMSKS' region" evidence="8">
    <location>
        <begin position="227"/>
        <end position="231"/>
    </location>
</feature>
<evidence type="ECO:0000313" key="11">
    <source>
        <dbReference type="EMBL" id="MDN6900015.1"/>
    </source>
</evidence>
<reference evidence="11" key="2">
    <citation type="submission" date="2019-01" db="EMBL/GenBank/DDBJ databases">
        <title>Oenococcus sicerae UCMA17102.</title>
        <authorList>
            <person name="Cousin F.J."/>
            <person name="Le Guellec R."/>
            <person name="Cretenet M."/>
        </authorList>
    </citation>
    <scope>NUCLEOTIDE SEQUENCE</scope>
    <source>
        <strain evidence="11">UCMA17102</strain>
    </source>
</reference>
<comment type="catalytic activity">
    <reaction evidence="7 8">
        <text>tRNA(Tyr) + L-tyrosine + ATP = L-tyrosyl-tRNA(Tyr) + AMP + diphosphate + H(+)</text>
        <dbReference type="Rhea" id="RHEA:10220"/>
        <dbReference type="Rhea" id="RHEA-COMP:9706"/>
        <dbReference type="Rhea" id="RHEA-COMP:9707"/>
        <dbReference type="ChEBI" id="CHEBI:15378"/>
        <dbReference type="ChEBI" id="CHEBI:30616"/>
        <dbReference type="ChEBI" id="CHEBI:33019"/>
        <dbReference type="ChEBI" id="CHEBI:58315"/>
        <dbReference type="ChEBI" id="CHEBI:78442"/>
        <dbReference type="ChEBI" id="CHEBI:78536"/>
        <dbReference type="ChEBI" id="CHEBI:456215"/>
        <dbReference type="EC" id="6.1.1.1"/>
    </reaction>
</comment>
<dbReference type="InterPro" id="IPR002305">
    <property type="entry name" value="aa-tRNA-synth_Ic"/>
</dbReference>
<dbReference type="RefSeq" id="WP_128685899.1">
    <property type="nucleotide sequence ID" value="NZ_CP029684.2"/>
</dbReference>
<evidence type="ECO:0000313" key="12">
    <source>
        <dbReference type="EMBL" id="QAS69625.1"/>
    </source>
</evidence>
<dbReference type="SUPFAM" id="SSF52374">
    <property type="entry name" value="Nucleotidylyl transferase"/>
    <property type="match status" value="1"/>
</dbReference>
<feature type="short sequence motif" description="'HIGH' region" evidence="8">
    <location>
        <begin position="39"/>
        <end position="48"/>
    </location>
</feature>
<keyword evidence="4 9" id="KW-0694">RNA-binding</keyword>
<dbReference type="CDD" id="cd00805">
    <property type="entry name" value="TyrRS_core"/>
    <property type="match status" value="1"/>
</dbReference>
<dbReference type="Pfam" id="PF00579">
    <property type="entry name" value="tRNA-synt_1b"/>
    <property type="match status" value="1"/>
</dbReference>
<feature type="binding site" evidence="8">
    <location>
        <position position="165"/>
    </location>
    <ligand>
        <name>L-tyrosine</name>
        <dbReference type="ChEBI" id="CHEBI:58315"/>
    </ligand>
</feature>
<gene>
    <name evidence="8" type="primary">tyrS</name>
    <name evidence="12" type="ORF">DLJ48_03365</name>
    <name evidence="11" type="ORF">EVC35_03200</name>
</gene>
<evidence type="ECO:0000256" key="7">
    <source>
        <dbReference type="ARBA" id="ARBA00048248"/>
    </source>
</evidence>
<dbReference type="CDD" id="cd00165">
    <property type="entry name" value="S4"/>
    <property type="match status" value="1"/>
</dbReference>
<keyword evidence="13" id="KW-1185">Reference proteome</keyword>
<dbReference type="Proteomes" id="UP000286907">
    <property type="component" value="Chromosome"/>
</dbReference>
<dbReference type="PROSITE" id="PS00178">
    <property type="entry name" value="AA_TRNA_LIGASE_I"/>
    <property type="match status" value="1"/>
</dbReference>
<comment type="function">
    <text evidence="8">Catalyzes the attachment of tyrosine to tRNA(Tyr) in a two-step reaction: tyrosine is first activated by ATP to form Tyr-AMP and then transferred to the acceptor end of tRNA(Tyr).</text>
</comment>
<dbReference type="PANTHER" id="PTHR11766">
    <property type="entry name" value="TYROSYL-TRNA SYNTHETASE"/>
    <property type="match status" value="1"/>
</dbReference>
<evidence type="ECO:0000256" key="1">
    <source>
        <dbReference type="ARBA" id="ARBA00022598"/>
    </source>
</evidence>
<evidence type="ECO:0000313" key="13">
    <source>
        <dbReference type="Proteomes" id="UP000286907"/>
    </source>
</evidence>
<dbReference type="GO" id="GO:0005524">
    <property type="term" value="F:ATP binding"/>
    <property type="evidence" value="ECO:0007669"/>
    <property type="project" value="UniProtKB-UniRule"/>
</dbReference>
<evidence type="ECO:0000256" key="5">
    <source>
        <dbReference type="ARBA" id="ARBA00022917"/>
    </source>
</evidence>
<dbReference type="Pfam" id="PF22421">
    <property type="entry name" value="SYY_C-terminal"/>
    <property type="match status" value="1"/>
</dbReference>
<dbReference type="InterPro" id="IPR024088">
    <property type="entry name" value="Tyr-tRNA-ligase_bac-type"/>
</dbReference>
<evidence type="ECO:0000256" key="8">
    <source>
        <dbReference type="HAMAP-Rule" id="MF_02006"/>
    </source>
</evidence>
<dbReference type="GO" id="GO:0006437">
    <property type="term" value="P:tyrosyl-tRNA aminoacylation"/>
    <property type="evidence" value="ECO:0007669"/>
    <property type="project" value="UniProtKB-UniRule"/>
</dbReference>
<dbReference type="SUPFAM" id="SSF55174">
    <property type="entry name" value="Alpha-L RNA-binding motif"/>
    <property type="match status" value="1"/>
</dbReference>
<dbReference type="EC" id="6.1.1.1" evidence="8"/>
<dbReference type="Gene3D" id="3.10.290.10">
    <property type="entry name" value="RNA-binding S4 domain"/>
    <property type="match status" value="1"/>
</dbReference>
<comment type="subcellular location">
    <subcellularLocation>
        <location evidence="8">Cytoplasm</location>
    </subcellularLocation>
</comment>
<keyword evidence="6 8" id="KW-0030">Aminoacyl-tRNA synthetase</keyword>
<feature type="binding site" evidence="8">
    <location>
        <position position="230"/>
    </location>
    <ligand>
        <name>ATP</name>
        <dbReference type="ChEBI" id="CHEBI:30616"/>
    </ligand>
</feature>
<evidence type="ECO:0000256" key="4">
    <source>
        <dbReference type="ARBA" id="ARBA00022884"/>
    </source>
</evidence>
<comment type="similarity">
    <text evidence="8">Belongs to the class-I aminoacyl-tRNA synthetase family. TyrS type 1 subfamily.</text>
</comment>
<evidence type="ECO:0000256" key="3">
    <source>
        <dbReference type="ARBA" id="ARBA00022840"/>
    </source>
</evidence>
<dbReference type="PROSITE" id="PS50889">
    <property type="entry name" value="S4"/>
    <property type="match status" value="1"/>
</dbReference>
<feature type="binding site" evidence="8">
    <location>
        <position position="34"/>
    </location>
    <ligand>
        <name>L-tyrosine</name>
        <dbReference type="ChEBI" id="CHEBI:58315"/>
    </ligand>
</feature>
<dbReference type="InterPro" id="IPR002307">
    <property type="entry name" value="Tyr-tRNA-ligase"/>
</dbReference>
<accession>A0AAJ1RBU1</accession>
<keyword evidence="8" id="KW-0963">Cytoplasm</keyword>
<dbReference type="NCBIfam" id="TIGR00234">
    <property type="entry name" value="tyrS"/>
    <property type="match status" value="1"/>
</dbReference>
<dbReference type="InterPro" id="IPR014729">
    <property type="entry name" value="Rossmann-like_a/b/a_fold"/>
</dbReference>
<evidence type="ECO:0000259" key="10">
    <source>
        <dbReference type="Pfam" id="PF22421"/>
    </source>
</evidence>
<keyword evidence="3 8" id="KW-0067">ATP-binding</keyword>
<dbReference type="InterPro" id="IPR024107">
    <property type="entry name" value="Tyr-tRNA-ligase_bac_1"/>
</dbReference>
<dbReference type="FunFam" id="1.10.240.10:FF:000001">
    <property type="entry name" value="Tyrosine--tRNA ligase"/>
    <property type="match status" value="1"/>
</dbReference>
<dbReference type="Gene3D" id="1.10.240.10">
    <property type="entry name" value="Tyrosyl-Transfer RNA Synthetase"/>
    <property type="match status" value="1"/>
</dbReference>
<comment type="subunit">
    <text evidence="8">Homodimer.</text>
</comment>